<feature type="region of interest" description="Disordered" evidence="4">
    <location>
        <begin position="3253"/>
        <end position="3274"/>
    </location>
</feature>
<feature type="region of interest" description="Disordered" evidence="4">
    <location>
        <begin position="2063"/>
        <end position="2120"/>
    </location>
</feature>
<feature type="domain" description="BEACH-type PH" evidence="6">
    <location>
        <begin position="2467"/>
        <end position="2577"/>
    </location>
</feature>
<dbReference type="Proteomes" id="UP001489004">
    <property type="component" value="Unassembled WGS sequence"/>
</dbReference>
<dbReference type="InterPro" id="IPR046852">
    <property type="entry name" value="Neurobeachin_a-sol"/>
</dbReference>
<dbReference type="InterPro" id="IPR011993">
    <property type="entry name" value="PH-like_dom_sf"/>
</dbReference>
<gene>
    <name evidence="7" type="ORF">WJX72_007613</name>
</gene>
<feature type="compositionally biased region" description="Low complexity" evidence="4">
    <location>
        <begin position="3253"/>
        <end position="3266"/>
    </location>
</feature>
<dbReference type="PROSITE" id="PS50082">
    <property type="entry name" value="WD_REPEATS_2"/>
    <property type="match status" value="2"/>
</dbReference>
<evidence type="ECO:0000259" key="5">
    <source>
        <dbReference type="PROSITE" id="PS50197"/>
    </source>
</evidence>
<dbReference type="InterPro" id="IPR001680">
    <property type="entry name" value="WD40_rpt"/>
</dbReference>
<feature type="compositionally biased region" description="Basic and acidic residues" evidence="4">
    <location>
        <begin position="2106"/>
        <end position="2116"/>
    </location>
</feature>
<dbReference type="InterPro" id="IPR036322">
    <property type="entry name" value="WD40_repeat_dom_sf"/>
</dbReference>
<dbReference type="Pfam" id="PF13385">
    <property type="entry name" value="Laminin_G_3"/>
    <property type="match status" value="1"/>
</dbReference>
<dbReference type="SUPFAM" id="SSF81837">
    <property type="entry name" value="BEACH domain"/>
    <property type="match status" value="1"/>
</dbReference>
<dbReference type="Gene3D" id="1.10.1540.10">
    <property type="entry name" value="BEACH domain"/>
    <property type="match status" value="1"/>
</dbReference>
<evidence type="ECO:0000256" key="1">
    <source>
        <dbReference type="ARBA" id="ARBA00022574"/>
    </source>
</evidence>
<protein>
    <submittedName>
        <fullName evidence="7">Uncharacterized protein</fullName>
    </submittedName>
</protein>
<feature type="compositionally biased region" description="Low complexity" evidence="4">
    <location>
        <begin position="661"/>
        <end position="676"/>
    </location>
</feature>
<dbReference type="Gene3D" id="2.60.120.200">
    <property type="match status" value="1"/>
</dbReference>
<dbReference type="InterPro" id="IPR000409">
    <property type="entry name" value="BEACH_dom"/>
</dbReference>
<dbReference type="Gene3D" id="1.25.10.10">
    <property type="entry name" value="Leucine-rich Repeat Variant"/>
    <property type="match status" value="1"/>
</dbReference>
<feature type="region of interest" description="Disordered" evidence="4">
    <location>
        <begin position="650"/>
        <end position="683"/>
    </location>
</feature>
<feature type="repeat" description="WD" evidence="3">
    <location>
        <begin position="3079"/>
        <end position="3120"/>
    </location>
</feature>
<dbReference type="SMART" id="SM00320">
    <property type="entry name" value="WD40"/>
    <property type="match status" value="4"/>
</dbReference>
<dbReference type="Gene3D" id="2.30.29.30">
    <property type="entry name" value="Pleckstrin-homology domain (PH domain)/Phosphotyrosine-binding domain (PTB)"/>
    <property type="match status" value="1"/>
</dbReference>
<feature type="region of interest" description="Disordered" evidence="4">
    <location>
        <begin position="436"/>
        <end position="460"/>
    </location>
</feature>
<dbReference type="InterPro" id="IPR036372">
    <property type="entry name" value="BEACH_dom_sf"/>
</dbReference>
<proteinExistence type="predicted"/>
<evidence type="ECO:0000313" key="8">
    <source>
        <dbReference type="Proteomes" id="UP001489004"/>
    </source>
</evidence>
<dbReference type="SUPFAM" id="SSF49899">
    <property type="entry name" value="Concanavalin A-like lectins/glucanases"/>
    <property type="match status" value="1"/>
</dbReference>
<dbReference type="Pfam" id="PF15787">
    <property type="entry name" value="DUF4704"/>
    <property type="match status" value="1"/>
</dbReference>
<dbReference type="CDD" id="cd01201">
    <property type="entry name" value="PH_BEACH"/>
    <property type="match status" value="1"/>
</dbReference>
<dbReference type="Gene3D" id="2.130.10.10">
    <property type="entry name" value="YVTN repeat-like/Quinoprotein amine dehydrogenase"/>
    <property type="match status" value="2"/>
</dbReference>
<feature type="compositionally biased region" description="Low complexity" evidence="4">
    <location>
        <begin position="2070"/>
        <end position="2081"/>
    </location>
</feature>
<evidence type="ECO:0000259" key="6">
    <source>
        <dbReference type="PROSITE" id="PS51783"/>
    </source>
</evidence>
<dbReference type="InterPro" id="IPR046851">
    <property type="entry name" value="NBCH_WD40"/>
</dbReference>
<dbReference type="PROSITE" id="PS50197">
    <property type="entry name" value="BEACH"/>
    <property type="match status" value="1"/>
</dbReference>
<feature type="compositionally biased region" description="Basic and acidic residues" evidence="4">
    <location>
        <begin position="597"/>
        <end position="609"/>
    </location>
</feature>
<dbReference type="InterPro" id="IPR015943">
    <property type="entry name" value="WD40/YVTN_repeat-like_dom_sf"/>
</dbReference>
<name>A0AAW1QS85_9CHLO</name>
<evidence type="ECO:0000256" key="4">
    <source>
        <dbReference type="SAM" id="MobiDB-lite"/>
    </source>
</evidence>
<feature type="region of interest" description="Disordered" evidence="4">
    <location>
        <begin position="2380"/>
        <end position="2465"/>
    </location>
</feature>
<sequence>MKSLFGHLFGRVQNQQRPSDPTDQRPSIIEVEFDERDRHEAHVAWLWREYTQAVVIDSKYGSDALRKFFAAFLVTFEHWAPDGSLPPNSGFAAAAAVGGVLPGTHEVRRVRGCRDGHPHAVVAALAEALAHVPDALMHVVRREAARPEELQEQVGMQYLQALQILLRSHHNRGLFVGLGGCRELAHIIKATLPRLTTMAAIIGVRDSTQLVGTQVWFLQCLLAHTLYAVEAFIAGAVRACVGPDSPPLMALYLSSEPRYCCAHIREPGSSEAGQALDLAMQPLLLEGFPALLLETLKLLSLMRSRGADVVAKWEELVVECLMALMAASVGAQAQLRGSAKDGLGMPVLARMLGWPAAAPQSAAGSSDGAPVGEVRIRGCSLRAAADELRAQALVLQTIGATVRRNKGALQDFIDAGGFHRITQLLQWTALSFAPAASSPPAEQAGPKSGGHGSPAHVAKQRGSHQWGRLARFGIPESPELAELFAVLASWLSLRQHKPRIAWDRLAKYTMVAVLNAFRPLPESSSHQHSHPEQHARALAALSHAGTALPHHALQLLGDVLRYEPSMLGLLRKERIWALAYGKAFFCLGQPELGSPRKPRDSSSDGEHEGPLSPRLEGDDTVVAVHILSDEARGTVTVSVRCGALRQSARSAAVPGPAPIPSNAAGTSPAAAAHSGSGSAGAAGDGQTLTPGALLALRAHVVHVTELAAILPGLETNEEECRQLLDLMEHWVLEGEVVMLAAPALTHILGSEPERTLAAFERCDALGVLARAIQRQQRADLAAQKVLEGVDAAVAAAAAASAEAQSTWNARLTTLSLLSTYLHRDPSVQRRSVRNWDTVAVLFMLLWEARTRRTALTMVVGLMRMAPVTEDDQLAKAALFTKYVEALPHALDGWPKRGLEVVSDLLLGMQDVVAADPENHQNLFRNAECFVQIINLLNLDYPPALGARLCEEVLGTLCALLAGNEASRKRLRNDVGYDTLLSILLRRAAPRGPSQSLLLKVLGLILEHEYDPSATGQTVANADAVPLFFKSLREAEPAVQEWGLGVWGRLLQGSMANLAACDGSGVNGMLVDWFAASADDLGLQTHIAALLQITGAYSISGRDLRAIFALLRKDAGGQVAPHALPLLRMLCVMARHKGPSAFFDFGNPTAGILRTTALRLPPSRGYSFATWLRLESAKVEEGLAGRALYTLLSRTAQDVRGVSAAFLGGQLRVRCAQPRLAEAALNFQFLPQRWYHVAITHSAGSTLSAPLVRLYVNGVQEHMVKFRYPKVPEALNWCSFGARLSARETGLDAPVGAFLGQMGCLYLFEDVLTPGHVAALHALGPHYQATFSPSESNPVLEQAPAAAELVIHGKEALGPRLMLSYNAQAAAGRLLYNTSDMERGGADGDTATMGEGTQLCCTCQLRDILHCLSGVAVLLPLVAQLDAPVQGLDGSGEDASRAVDVVKLLAAVLEDSPSNRQTIEQMQGIALMAYLLQQRSPRHLTTALAKALEGLVRAVRPSEDLTVAVLERLLLNLNLWSAAPADAQRFKLATYARHAKSETERARRLMGVPRILDSIRAHHGEAASPDAVRPSSLQAEEVRALRRGLLEVAGAIMRTTMLPSQQRLPPEVPPRAAPADLQAALAFIGDCPDVAMLEDVLGGLVALLTPGSSTRAPLAAGLRAVNAAYLCLSLLQREQQALRVLGLKLLSACLPKQHHSSAGAPGEDVAEAFWAAVSDALLMFPLTQPVRLALLDLLCGGSAQRGDGRPEHRQAAGPTIMAAPAMGILLQLLPGCDDANERLYTLSTLCQIITEGPAANRAAIVRQLGWEEWLLELLVDGSPCLPASPNPMNYSEPQAHAAWRWVGQELEFIRAMLRALHGHALQHLPRGWTALYRTAYRLRTYSERGVVDGWGLFHELLSDVVDDLLGRADPEHRSAHSTAQHNQGGPPARQDIQGGSAMSPSATADAWTMVSSVATEPCRENAIWLLGVIDELMAGTLLPVGGQRLRPTAEAAAWAERGGSPPVPPDAWLALGVPADKHSTMGNEAFLTVGCWGLYHSAWQLITVLQKALATMDGLASLSPRGQAGLSPRSRPAPSSPAEALMRQARGLVSPSGQAPPTDGTDEGGRPAPEEGSRQGLAERAARLTMRLLMLYLRKASTPMTHQCVAQAAQLLPTLLDPASEHARDRLHLLLSALMRIRSMLQSEAGLENRCELVGRAIAAICAATKPVLAASWGSGPESPPLPGDGEGPFWEQVQAVLQAERVARAVGAEVEHMRQMVARHGQALRLLEEEGEQRHMRERRWRHDVTQHAREALGMLCAAERSRRAAARSAYEEEQAQLARKWRDVQRSLSSDRGLWAEWDRVSETLHWKLDRAEDVSRRRLKLKRNYRFQMYSDPVKGAPAAKRPEGDDVPEAALLAGVPKRTNTTEDDGEEEAPPSPRSAASPRPASPANPAPNPSQPGGALRPTLSQESLAEEEQEAERVQGNEQVLFVTACQLVTPKHVVPGTLRLMPGQLHFIGDLPAEEATRANQSPGEKPKASRTHKRWPLGRITEVHHARYLLQPNALEIFLADRSNALLNFADNKVMRAAAGAIQSVTQRISVLDRKRKVDLARRLHERWQRWEVSNFDYLMQLNSLAGRTYNDLNQYPVFPWIIADYESGSLDLTEPATFRDLAKPMGALNPKRLQFFLERYESLRAVPDPDVPPFHYGSHYSSAGAVLFYLVRQEPFTAMNRQLQGGRFDHADRLFHSIGACWRACLEASSDVKELTPEFFYQPDFLLNANAFNLGSRQDGVALNDVLLPAWANGSPDEFVRIQREALESDYVSEHLHEWVDLVFGFRQRGRAAEEAVNVFYYLTYEDAVDLDALDDPMQRRAVEDQISNFGQTPFQLFKKALGKRGPPPSPAARPLLNGPDSMKLATVGHPNDKRPNIGVAKLQVTDSRIIMITADRFVSCHKWISPRADTGAFTFSSAAPELAYAVEADPTLPRMLGTPFAADLDFSHCYGVLPGGQIIASCGYWDNSIRCYAVDDGRLLQSLRQHKDIVTCIAVGNDGRTLVSGSRDTTLIIWDAVAGQRARARSRGFVPGLALSERPRHILYGHEDAVTCIALSPELDLVVSASANGTMLFHTLGEGRYVRTLVLPDSAPPSLLAIAPGLGMLIAHSQQDLALHAYTINGRHLVSAEGTEKLRALAVSPDGRFLLTGGAKGTVTLRWLHSLQVVLRYEGGRGPITSLAVTPEDCILGGTLDGCLLVFTPDPRRRITRRYNLADARSSSAAAPSCMSPSGKPVPAEP</sequence>
<dbReference type="Pfam" id="PF20425">
    <property type="entry name" value="Neurobeachin"/>
    <property type="match status" value="1"/>
</dbReference>
<dbReference type="SMART" id="SM01026">
    <property type="entry name" value="Beach"/>
    <property type="match status" value="1"/>
</dbReference>
<dbReference type="PANTHER" id="PTHR13743:SF112">
    <property type="entry name" value="BEACH DOMAIN-CONTAINING PROTEIN"/>
    <property type="match status" value="1"/>
</dbReference>
<feature type="compositionally biased region" description="Pro residues" evidence="4">
    <location>
        <begin position="2430"/>
        <end position="2441"/>
    </location>
</feature>
<dbReference type="SUPFAM" id="SSF50978">
    <property type="entry name" value="WD40 repeat-like"/>
    <property type="match status" value="1"/>
</dbReference>
<evidence type="ECO:0000256" key="3">
    <source>
        <dbReference type="PROSITE-ProRule" id="PRU00221"/>
    </source>
</evidence>
<dbReference type="PROSITE" id="PS50294">
    <property type="entry name" value="WD_REPEATS_REGION"/>
    <property type="match status" value="1"/>
</dbReference>
<dbReference type="Pfam" id="PF20426">
    <property type="entry name" value="NBCH_WD40"/>
    <property type="match status" value="1"/>
</dbReference>
<evidence type="ECO:0000313" key="7">
    <source>
        <dbReference type="EMBL" id="KAK9824083.1"/>
    </source>
</evidence>
<dbReference type="InterPro" id="IPR023362">
    <property type="entry name" value="PH-BEACH_dom"/>
</dbReference>
<dbReference type="CDD" id="cd06071">
    <property type="entry name" value="Beach"/>
    <property type="match status" value="1"/>
</dbReference>
<feature type="region of interest" description="Disordered" evidence="4">
    <location>
        <begin position="591"/>
        <end position="617"/>
    </location>
</feature>
<feature type="repeat" description="WD" evidence="3">
    <location>
        <begin position="3019"/>
        <end position="3060"/>
    </location>
</feature>
<dbReference type="Pfam" id="PF02138">
    <property type="entry name" value="Beach"/>
    <property type="match status" value="1"/>
</dbReference>
<feature type="domain" description="BEACH" evidence="5">
    <location>
        <begin position="2587"/>
        <end position="2880"/>
    </location>
</feature>
<dbReference type="InterPro" id="IPR013320">
    <property type="entry name" value="ConA-like_dom_sf"/>
</dbReference>
<evidence type="ECO:0000256" key="2">
    <source>
        <dbReference type="ARBA" id="ARBA00022737"/>
    </source>
</evidence>
<reference evidence="7 8" key="1">
    <citation type="journal article" date="2024" name="Nat. Commun.">
        <title>Phylogenomics reveals the evolutionary origins of lichenization in chlorophyte algae.</title>
        <authorList>
            <person name="Puginier C."/>
            <person name="Libourel C."/>
            <person name="Otte J."/>
            <person name="Skaloud P."/>
            <person name="Haon M."/>
            <person name="Grisel S."/>
            <person name="Petersen M."/>
            <person name="Berrin J.G."/>
            <person name="Delaux P.M."/>
            <person name="Dal Grande F."/>
            <person name="Keller J."/>
        </authorList>
    </citation>
    <scope>NUCLEOTIDE SEQUENCE [LARGE SCALE GENOMIC DNA]</scope>
    <source>
        <strain evidence="7 8">SAG 2043</strain>
    </source>
</reference>
<dbReference type="InterPro" id="IPR031570">
    <property type="entry name" value="NBEA/BDCP_DUF4704"/>
</dbReference>
<dbReference type="Pfam" id="PF16057">
    <property type="entry name" value="DUF4800"/>
    <property type="match status" value="1"/>
</dbReference>
<dbReference type="SUPFAM" id="SSF50729">
    <property type="entry name" value="PH domain-like"/>
    <property type="match status" value="1"/>
</dbReference>
<keyword evidence="2" id="KW-0677">Repeat</keyword>
<comment type="caution">
    <text evidence="7">The sequence shown here is derived from an EMBL/GenBank/DDBJ whole genome shotgun (WGS) entry which is preliminary data.</text>
</comment>
<accession>A0AAW1QS85</accession>
<dbReference type="InterPro" id="IPR050865">
    <property type="entry name" value="BEACH_Domain"/>
</dbReference>
<dbReference type="FunFam" id="1.10.1540.10:FF:000001">
    <property type="entry name" value="neurobeachin isoform X1"/>
    <property type="match status" value="1"/>
</dbReference>
<dbReference type="PANTHER" id="PTHR13743">
    <property type="entry name" value="BEIGE/BEACH-RELATED"/>
    <property type="match status" value="1"/>
</dbReference>
<dbReference type="SUPFAM" id="SSF48371">
    <property type="entry name" value="ARM repeat"/>
    <property type="match status" value="1"/>
</dbReference>
<dbReference type="InterPro" id="IPR016024">
    <property type="entry name" value="ARM-type_fold"/>
</dbReference>
<dbReference type="PROSITE" id="PS51783">
    <property type="entry name" value="PH_BEACH"/>
    <property type="match status" value="1"/>
</dbReference>
<dbReference type="InterPro" id="IPR011989">
    <property type="entry name" value="ARM-like"/>
</dbReference>
<dbReference type="Pfam" id="PF14844">
    <property type="entry name" value="PH_BEACH"/>
    <property type="match status" value="1"/>
</dbReference>
<keyword evidence="1 3" id="KW-0853">WD repeat</keyword>
<organism evidence="7 8">
    <name type="scientific">[Myrmecia] bisecta</name>
    <dbReference type="NCBI Taxonomy" id="41462"/>
    <lineage>
        <taxon>Eukaryota</taxon>
        <taxon>Viridiplantae</taxon>
        <taxon>Chlorophyta</taxon>
        <taxon>core chlorophytes</taxon>
        <taxon>Trebouxiophyceae</taxon>
        <taxon>Trebouxiales</taxon>
        <taxon>Trebouxiaceae</taxon>
        <taxon>Myrmecia</taxon>
    </lineage>
</organism>
<keyword evidence="8" id="KW-1185">Reference proteome</keyword>
<feature type="region of interest" description="Disordered" evidence="4">
    <location>
        <begin position="1914"/>
        <end position="1943"/>
    </location>
</feature>
<dbReference type="EMBL" id="JALJOR010000002">
    <property type="protein sequence ID" value="KAK9824083.1"/>
    <property type="molecule type" value="Genomic_DNA"/>
</dbReference>